<evidence type="ECO:0000256" key="8">
    <source>
        <dbReference type="ARBA" id="ARBA00022723"/>
    </source>
</evidence>
<comment type="cofactor">
    <cofactor evidence="2">
        <name>Mn(2+)</name>
        <dbReference type="ChEBI" id="CHEBI:29035"/>
    </cofactor>
</comment>
<dbReference type="PROSITE" id="PS01085">
    <property type="entry name" value="RIBUL_P_3_EPIMER_1"/>
    <property type="match status" value="1"/>
</dbReference>
<evidence type="ECO:0000256" key="1">
    <source>
        <dbReference type="ARBA" id="ARBA00001782"/>
    </source>
</evidence>
<dbReference type="Pfam" id="PF00834">
    <property type="entry name" value="Ribul_P_3_epim"/>
    <property type="match status" value="1"/>
</dbReference>
<evidence type="ECO:0000256" key="3">
    <source>
        <dbReference type="ARBA" id="ARBA00001941"/>
    </source>
</evidence>
<dbReference type="PIRSF" id="PIRSF001461">
    <property type="entry name" value="RPE"/>
    <property type="match status" value="1"/>
</dbReference>
<dbReference type="EMBL" id="BARV01008484">
    <property type="protein sequence ID" value="GAI04290.1"/>
    <property type="molecule type" value="Genomic_DNA"/>
</dbReference>
<dbReference type="InterPro" id="IPR000056">
    <property type="entry name" value="Ribul_P_3_epim-like"/>
</dbReference>
<proteinExistence type="inferred from homology"/>
<gene>
    <name evidence="10" type="ORF">S06H3_17044</name>
</gene>
<protein>
    <recommendedName>
        <fullName evidence="7">ribulose-phosphate 3-epimerase</fullName>
        <ecNumber evidence="7">5.1.3.1</ecNumber>
    </recommendedName>
</protein>
<comment type="cofactor">
    <cofactor evidence="5">
        <name>Fe(2+)</name>
        <dbReference type="ChEBI" id="CHEBI:29033"/>
    </cofactor>
</comment>
<dbReference type="InterPro" id="IPR026019">
    <property type="entry name" value="Ribul_P_3_epim"/>
</dbReference>
<dbReference type="GO" id="GO:0006098">
    <property type="term" value="P:pentose-phosphate shunt"/>
    <property type="evidence" value="ECO:0007669"/>
    <property type="project" value="InterPro"/>
</dbReference>
<dbReference type="NCBIfam" id="NF004076">
    <property type="entry name" value="PRK05581.1-4"/>
    <property type="match status" value="1"/>
</dbReference>
<dbReference type="InterPro" id="IPR013785">
    <property type="entry name" value="Aldolase_TIM"/>
</dbReference>
<evidence type="ECO:0000313" key="10">
    <source>
        <dbReference type="EMBL" id="GAI04290.1"/>
    </source>
</evidence>
<comment type="catalytic activity">
    <reaction evidence="1">
        <text>D-ribulose 5-phosphate = D-xylulose 5-phosphate</text>
        <dbReference type="Rhea" id="RHEA:13677"/>
        <dbReference type="ChEBI" id="CHEBI:57737"/>
        <dbReference type="ChEBI" id="CHEBI:58121"/>
        <dbReference type="EC" id="5.1.3.1"/>
    </reaction>
</comment>
<sequence>MVSEKSGIKICASILNSNFINLAGEIKKVEKAGVDMLHIDVMDGNFVPNITIGPLIIECLRKNTRLFLDVHLMIKKPDRLLDSFIESGADLINVHAEECPHLDRTLNYIKQAGKKAAVALNPSTSLCLIENVLGLVDMVLIMTVNPGFGGQEFIYDMVYKIKKLKAMIEDYRRYSSHVKKYVDIQVDGG</sequence>
<dbReference type="GO" id="GO:0004750">
    <property type="term" value="F:D-ribulose-phosphate 3-epimerase activity"/>
    <property type="evidence" value="ECO:0007669"/>
    <property type="project" value="UniProtKB-EC"/>
</dbReference>
<evidence type="ECO:0000256" key="5">
    <source>
        <dbReference type="ARBA" id="ARBA00001954"/>
    </source>
</evidence>
<comment type="caution">
    <text evidence="10">The sequence shown here is derived from an EMBL/GenBank/DDBJ whole genome shotgun (WGS) entry which is preliminary data.</text>
</comment>
<dbReference type="EC" id="5.1.3.1" evidence="7"/>
<evidence type="ECO:0000256" key="2">
    <source>
        <dbReference type="ARBA" id="ARBA00001936"/>
    </source>
</evidence>
<comment type="cofactor">
    <cofactor evidence="4">
        <name>Zn(2+)</name>
        <dbReference type="ChEBI" id="CHEBI:29105"/>
    </cofactor>
</comment>
<dbReference type="PROSITE" id="PS01086">
    <property type="entry name" value="RIBUL_P_3_EPIMER_2"/>
    <property type="match status" value="1"/>
</dbReference>
<dbReference type="AlphaFoldDB" id="X1LPF8"/>
<dbReference type="NCBIfam" id="TIGR01163">
    <property type="entry name" value="rpe"/>
    <property type="match status" value="1"/>
</dbReference>
<dbReference type="GO" id="GO:0005975">
    <property type="term" value="P:carbohydrate metabolic process"/>
    <property type="evidence" value="ECO:0007669"/>
    <property type="project" value="InterPro"/>
</dbReference>
<name>X1LPF8_9ZZZZ</name>
<evidence type="ECO:0000256" key="9">
    <source>
        <dbReference type="ARBA" id="ARBA00023235"/>
    </source>
</evidence>
<dbReference type="SUPFAM" id="SSF51366">
    <property type="entry name" value="Ribulose-phoshate binding barrel"/>
    <property type="match status" value="1"/>
</dbReference>
<reference evidence="10" key="1">
    <citation type="journal article" date="2014" name="Front. Microbiol.">
        <title>High frequency of phylogenetically diverse reductive dehalogenase-homologous genes in deep subseafloor sedimentary metagenomes.</title>
        <authorList>
            <person name="Kawai M."/>
            <person name="Futagami T."/>
            <person name="Toyoda A."/>
            <person name="Takaki Y."/>
            <person name="Nishi S."/>
            <person name="Hori S."/>
            <person name="Arai W."/>
            <person name="Tsubouchi T."/>
            <person name="Morono Y."/>
            <person name="Uchiyama I."/>
            <person name="Ito T."/>
            <person name="Fujiyama A."/>
            <person name="Inagaki F."/>
            <person name="Takami H."/>
        </authorList>
    </citation>
    <scope>NUCLEOTIDE SEQUENCE</scope>
    <source>
        <strain evidence="10">Expedition CK06-06</strain>
    </source>
</reference>
<dbReference type="GO" id="GO:0005737">
    <property type="term" value="C:cytoplasm"/>
    <property type="evidence" value="ECO:0007669"/>
    <property type="project" value="UniProtKB-ARBA"/>
</dbReference>
<feature type="non-terminal residue" evidence="10">
    <location>
        <position position="189"/>
    </location>
</feature>
<organism evidence="10">
    <name type="scientific">marine sediment metagenome</name>
    <dbReference type="NCBI Taxonomy" id="412755"/>
    <lineage>
        <taxon>unclassified sequences</taxon>
        <taxon>metagenomes</taxon>
        <taxon>ecological metagenomes</taxon>
    </lineage>
</organism>
<dbReference type="InterPro" id="IPR011060">
    <property type="entry name" value="RibuloseP-bd_barrel"/>
</dbReference>
<dbReference type="CDD" id="cd00429">
    <property type="entry name" value="RPE"/>
    <property type="match status" value="1"/>
</dbReference>
<accession>X1LPF8</accession>
<dbReference type="Gene3D" id="3.20.20.70">
    <property type="entry name" value="Aldolase class I"/>
    <property type="match status" value="1"/>
</dbReference>
<comment type="similarity">
    <text evidence="6">Belongs to the ribulose-phosphate 3-epimerase family.</text>
</comment>
<dbReference type="PANTHER" id="PTHR11749">
    <property type="entry name" value="RIBULOSE-5-PHOSPHATE-3-EPIMERASE"/>
    <property type="match status" value="1"/>
</dbReference>
<keyword evidence="8" id="KW-0479">Metal-binding</keyword>
<evidence type="ECO:0000256" key="7">
    <source>
        <dbReference type="ARBA" id="ARBA00013188"/>
    </source>
</evidence>
<dbReference type="FunFam" id="3.20.20.70:FF:000004">
    <property type="entry name" value="Ribulose-phosphate 3-epimerase"/>
    <property type="match status" value="1"/>
</dbReference>
<evidence type="ECO:0000256" key="4">
    <source>
        <dbReference type="ARBA" id="ARBA00001947"/>
    </source>
</evidence>
<keyword evidence="9" id="KW-0413">Isomerase</keyword>
<dbReference type="GO" id="GO:0046872">
    <property type="term" value="F:metal ion binding"/>
    <property type="evidence" value="ECO:0007669"/>
    <property type="project" value="UniProtKB-KW"/>
</dbReference>
<comment type="cofactor">
    <cofactor evidence="3">
        <name>Co(2+)</name>
        <dbReference type="ChEBI" id="CHEBI:48828"/>
    </cofactor>
</comment>
<evidence type="ECO:0000256" key="6">
    <source>
        <dbReference type="ARBA" id="ARBA00009541"/>
    </source>
</evidence>